<name>A0A238V7X6_9BACT</name>
<evidence type="ECO:0000313" key="3">
    <source>
        <dbReference type="Proteomes" id="UP000198310"/>
    </source>
</evidence>
<dbReference type="EMBL" id="FZNS01000001">
    <property type="protein sequence ID" value="SNR29649.1"/>
    <property type="molecule type" value="Genomic_DNA"/>
</dbReference>
<sequence>MKKVLKLLSFTLVVLCGAATTPVTANNTAPIASQQVDCYGTYEEGLAEGRVIRTQLINEYGENTPAFTDALAIERARASEQWQTVSRECRPYWRGILDGL</sequence>
<evidence type="ECO:0000256" key="1">
    <source>
        <dbReference type="SAM" id="SignalP"/>
    </source>
</evidence>
<dbReference type="Proteomes" id="UP000198310">
    <property type="component" value="Unassembled WGS sequence"/>
</dbReference>
<proteinExistence type="predicted"/>
<feature type="chain" id="PRO_5011223496" evidence="1">
    <location>
        <begin position="26"/>
        <end position="100"/>
    </location>
</feature>
<organism evidence="2 3">
    <name type="scientific">Hymenobacter mucosus</name>
    <dbReference type="NCBI Taxonomy" id="1411120"/>
    <lineage>
        <taxon>Bacteria</taxon>
        <taxon>Pseudomonadati</taxon>
        <taxon>Bacteroidota</taxon>
        <taxon>Cytophagia</taxon>
        <taxon>Cytophagales</taxon>
        <taxon>Hymenobacteraceae</taxon>
        <taxon>Hymenobacter</taxon>
    </lineage>
</organism>
<gene>
    <name evidence="2" type="ORF">SAMN06269173_101172</name>
</gene>
<accession>A0A238V7X6</accession>
<evidence type="ECO:0000313" key="2">
    <source>
        <dbReference type="EMBL" id="SNR29649.1"/>
    </source>
</evidence>
<dbReference type="RefSeq" id="WP_045689437.1">
    <property type="nucleotide sequence ID" value="NZ_FZNS01000001.1"/>
</dbReference>
<keyword evidence="1" id="KW-0732">Signal</keyword>
<reference evidence="3" key="1">
    <citation type="submission" date="2017-06" db="EMBL/GenBank/DDBJ databases">
        <authorList>
            <person name="Varghese N."/>
            <person name="Submissions S."/>
        </authorList>
    </citation>
    <scope>NUCLEOTIDE SEQUENCE [LARGE SCALE GENOMIC DNA]</scope>
    <source>
        <strain evidence="3">DSM 28041</strain>
    </source>
</reference>
<protein>
    <submittedName>
        <fullName evidence="2">Uncharacterized protein</fullName>
    </submittedName>
</protein>
<feature type="signal peptide" evidence="1">
    <location>
        <begin position="1"/>
        <end position="25"/>
    </location>
</feature>
<keyword evidence="3" id="KW-1185">Reference proteome</keyword>
<dbReference type="AlphaFoldDB" id="A0A238V7X6"/>